<dbReference type="EC" id="3.5.1.88" evidence="2"/>
<proteinExistence type="inferred from homology"/>
<dbReference type="GO" id="GO:0046872">
    <property type="term" value="F:metal ion binding"/>
    <property type="evidence" value="ECO:0007669"/>
    <property type="project" value="UniProtKB-KW"/>
</dbReference>
<feature type="binding site" evidence="2">
    <location>
        <position position="158"/>
    </location>
    <ligand>
        <name>Fe cation</name>
        <dbReference type="ChEBI" id="CHEBI:24875"/>
    </ligand>
</feature>
<keyword evidence="2 4" id="KW-0378">Hydrolase</keyword>
<dbReference type="PRINTS" id="PR01576">
    <property type="entry name" value="PDEFORMYLASE"/>
</dbReference>
<reference evidence="4 5" key="1">
    <citation type="submission" date="2018-06" db="EMBL/GenBank/DDBJ databases">
        <title>Lujinxingia sediminis gen. nov. sp. nov., a new facultative anaerobic member of the class Deltaproteobacteria, and proposal of Lujinxingaceae fam. nov.</title>
        <authorList>
            <person name="Guo L.-Y."/>
            <person name="Li C.-M."/>
            <person name="Wang S."/>
            <person name="Du Z.-J."/>
        </authorList>
    </citation>
    <scope>NUCLEOTIDE SEQUENCE [LARGE SCALE GENOMIC DNA]</scope>
    <source>
        <strain evidence="4 5">FA350</strain>
    </source>
</reference>
<dbReference type="RefSeq" id="WP_111333642.1">
    <property type="nucleotide sequence ID" value="NZ_CP030032.1"/>
</dbReference>
<name>A0A2Z4FK98_9DELT</name>
<accession>A0A2Z4FK98</accession>
<dbReference type="HAMAP" id="MF_00163">
    <property type="entry name" value="Pep_deformylase"/>
    <property type="match status" value="1"/>
</dbReference>
<feature type="region of interest" description="Disordered" evidence="3">
    <location>
        <begin position="66"/>
        <end position="86"/>
    </location>
</feature>
<dbReference type="EMBL" id="CP030032">
    <property type="protein sequence ID" value="AWV89275.1"/>
    <property type="molecule type" value="Genomic_DNA"/>
</dbReference>
<feature type="active site" evidence="2">
    <location>
        <position position="159"/>
    </location>
</feature>
<comment type="cofactor">
    <cofactor evidence="2">
        <name>Fe(2+)</name>
        <dbReference type="ChEBI" id="CHEBI:29033"/>
    </cofactor>
    <text evidence="2">Binds 1 Fe(2+) ion.</text>
</comment>
<keyword evidence="5" id="KW-1185">Reference proteome</keyword>
<dbReference type="KEGG" id="bsed:DN745_07945"/>
<feature type="binding site" evidence="2">
    <location>
        <position position="116"/>
    </location>
    <ligand>
        <name>Fe cation</name>
        <dbReference type="ChEBI" id="CHEBI:24875"/>
    </ligand>
</feature>
<evidence type="ECO:0000256" key="2">
    <source>
        <dbReference type="HAMAP-Rule" id="MF_00163"/>
    </source>
</evidence>
<dbReference type="GO" id="GO:0042586">
    <property type="term" value="F:peptide deformylase activity"/>
    <property type="evidence" value="ECO:0007669"/>
    <property type="project" value="UniProtKB-UniRule"/>
</dbReference>
<dbReference type="CDD" id="cd00487">
    <property type="entry name" value="Pep_deformylase"/>
    <property type="match status" value="1"/>
</dbReference>
<evidence type="ECO:0000313" key="4">
    <source>
        <dbReference type="EMBL" id="AWV89275.1"/>
    </source>
</evidence>
<keyword evidence="2" id="KW-0648">Protein biosynthesis</keyword>
<dbReference type="PANTHER" id="PTHR10458">
    <property type="entry name" value="PEPTIDE DEFORMYLASE"/>
    <property type="match status" value="1"/>
</dbReference>
<evidence type="ECO:0000313" key="5">
    <source>
        <dbReference type="Proteomes" id="UP000249799"/>
    </source>
</evidence>
<dbReference type="OrthoDB" id="9804313at2"/>
<dbReference type="AlphaFoldDB" id="A0A2Z4FK98"/>
<dbReference type="Proteomes" id="UP000249799">
    <property type="component" value="Chromosome"/>
</dbReference>
<evidence type="ECO:0000256" key="3">
    <source>
        <dbReference type="SAM" id="MobiDB-lite"/>
    </source>
</evidence>
<keyword evidence="2" id="KW-0408">Iron</keyword>
<evidence type="ECO:0000256" key="1">
    <source>
        <dbReference type="ARBA" id="ARBA00010759"/>
    </source>
</evidence>
<dbReference type="PANTHER" id="PTHR10458:SF22">
    <property type="entry name" value="PEPTIDE DEFORMYLASE"/>
    <property type="match status" value="1"/>
</dbReference>
<comment type="similarity">
    <text evidence="1 2">Belongs to the polypeptide deformylase family.</text>
</comment>
<dbReference type="Gene3D" id="3.90.45.10">
    <property type="entry name" value="Peptide deformylase"/>
    <property type="match status" value="1"/>
</dbReference>
<sequence>MAILDIVLFPEEREVLTTMCEPVEEVTDEIRTLVDDMIETMYHANGVGLAAPQIGVTKRVTVIDIRRRPSDEKPPEGEVEETKAPQEISEAEDKVFVLINPEILEREGKLKWEEGCLSFPSLYGEVVRANKVKVRALDRDGEPYEFEAEGLLAVALQHEIDHLDGVLFLDRMSRLKRRMAQKEYKKIRARMLEEALEKEEEESGSDIS</sequence>
<protein>
    <recommendedName>
        <fullName evidence="2">Peptide deformylase</fullName>
        <shortName evidence="2">PDF</shortName>
        <ecNumber evidence="2">3.5.1.88</ecNumber>
    </recommendedName>
    <alternativeName>
        <fullName evidence="2">Polypeptide deformylase</fullName>
    </alternativeName>
</protein>
<dbReference type="PIRSF" id="PIRSF004749">
    <property type="entry name" value="Pep_def"/>
    <property type="match status" value="1"/>
</dbReference>
<keyword evidence="2" id="KW-0479">Metal-binding</keyword>
<dbReference type="SUPFAM" id="SSF56420">
    <property type="entry name" value="Peptide deformylase"/>
    <property type="match status" value="1"/>
</dbReference>
<comment type="function">
    <text evidence="2">Removes the formyl group from the N-terminal Met of newly synthesized proteins. Requires at least a dipeptide for an efficient rate of reaction. N-terminal L-methionine is a prerequisite for activity but the enzyme has broad specificity at other positions.</text>
</comment>
<gene>
    <name evidence="2 4" type="primary">def</name>
    <name evidence="4" type="ORF">DN745_07945</name>
</gene>
<dbReference type="InterPro" id="IPR023635">
    <property type="entry name" value="Peptide_deformylase"/>
</dbReference>
<dbReference type="NCBIfam" id="TIGR00079">
    <property type="entry name" value="pept_deformyl"/>
    <property type="match status" value="1"/>
</dbReference>
<feature type="binding site" evidence="2">
    <location>
        <position position="162"/>
    </location>
    <ligand>
        <name>Fe cation</name>
        <dbReference type="ChEBI" id="CHEBI:24875"/>
    </ligand>
</feature>
<dbReference type="NCBIfam" id="NF001159">
    <property type="entry name" value="PRK00150.1-3"/>
    <property type="match status" value="1"/>
</dbReference>
<dbReference type="InterPro" id="IPR036821">
    <property type="entry name" value="Peptide_deformylase_sf"/>
</dbReference>
<feature type="compositionally biased region" description="Basic and acidic residues" evidence="3">
    <location>
        <begin position="66"/>
        <end position="84"/>
    </location>
</feature>
<dbReference type="Pfam" id="PF01327">
    <property type="entry name" value="Pep_deformylase"/>
    <property type="match status" value="1"/>
</dbReference>
<comment type="catalytic activity">
    <reaction evidence="2">
        <text>N-terminal N-formyl-L-methionyl-[peptide] + H2O = N-terminal L-methionyl-[peptide] + formate</text>
        <dbReference type="Rhea" id="RHEA:24420"/>
        <dbReference type="Rhea" id="RHEA-COMP:10639"/>
        <dbReference type="Rhea" id="RHEA-COMP:10640"/>
        <dbReference type="ChEBI" id="CHEBI:15377"/>
        <dbReference type="ChEBI" id="CHEBI:15740"/>
        <dbReference type="ChEBI" id="CHEBI:49298"/>
        <dbReference type="ChEBI" id="CHEBI:64731"/>
        <dbReference type="EC" id="3.5.1.88"/>
    </reaction>
</comment>
<dbReference type="GO" id="GO:0006412">
    <property type="term" value="P:translation"/>
    <property type="evidence" value="ECO:0007669"/>
    <property type="project" value="UniProtKB-UniRule"/>
</dbReference>
<organism evidence="4 5">
    <name type="scientific">Bradymonas sediminis</name>
    <dbReference type="NCBI Taxonomy" id="1548548"/>
    <lineage>
        <taxon>Bacteria</taxon>
        <taxon>Deltaproteobacteria</taxon>
        <taxon>Bradymonadales</taxon>
        <taxon>Bradymonadaceae</taxon>
        <taxon>Bradymonas</taxon>
    </lineage>
</organism>